<dbReference type="InterPro" id="IPR008999">
    <property type="entry name" value="Actin-crosslinking"/>
</dbReference>
<evidence type="ECO:0000313" key="3">
    <source>
        <dbReference type="Proteomes" id="UP000224567"/>
    </source>
</evidence>
<dbReference type="STRING" id="33114.A0A2G2W9K6"/>
<dbReference type="OrthoDB" id="2432302at2759"/>
<dbReference type="AlphaFoldDB" id="A0A2G2W9K6"/>
<proteinExistence type="predicted"/>
<evidence type="ECO:0000313" key="2">
    <source>
        <dbReference type="EMBL" id="PHT41908.1"/>
    </source>
</evidence>
<dbReference type="Pfam" id="PF04601">
    <property type="entry name" value="DUF569"/>
    <property type="match status" value="1"/>
</dbReference>
<organism evidence="2 3">
    <name type="scientific">Capsicum baccatum</name>
    <name type="common">Peruvian pepper</name>
    <dbReference type="NCBI Taxonomy" id="33114"/>
    <lineage>
        <taxon>Eukaryota</taxon>
        <taxon>Viridiplantae</taxon>
        <taxon>Streptophyta</taxon>
        <taxon>Embryophyta</taxon>
        <taxon>Tracheophyta</taxon>
        <taxon>Spermatophyta</taxon>
        <taxon>Magnoliopsida</taxon>
        <taxon>eudicotyledons</taxon>
        <taxon>Gunneridae</taxon>
        <taxon>Pentapetalae</taxon>
        <taxon>asterids</taxon>
        <taxon>lamiids</taxon>
        <taxon>Solanales</taxon>
        <taxon>Solanaceae</taxon>
        <taxon>Solanoideae</taxon>
        <taxon>Capsiceae</taxon>
        <taxon>Capsicum</taxon>
    </lineage>
</organism>
<dbReference type="Proteomes" id="UP000224567">
    <property type="component" value="Unassembled WGS sequence"/>
</dbReference>
<dbReference type="SUPFAM" id="SSF50405">
    <property type="entry name" value="Actin-crosslinking proteins"/>
    <property type="match status" value="1"/>
</dbReference>
<reference evidence="2 3" key="1">
    <citation type="journal article" date="2017" name="Genome Biol.">
        <title>New reference genome sequences of hot pepper reveal the massive evolution of plant disease-resistance genes by retroduplication.</title>
        <authorList>
            <person name="Kim S."/>
            <person name="Park J."/>
            <person name="Yeom S.I."/>
            <person name="Kim Y.M."/>
            <person name="Seo E."/>
            <person name="Kim K.T."/>
            <person name="Kim M.S."/>
            <person name="Lee J.M."/>
            <person name="Cheong K."/>
            <person name="Shin H.S."/>
            <person name="Kim S.B."/>
            <person name="Han K."/>
            <person name="Lee J."/>
            <person name="Park M."/>
            <person name="Lee H.A."/>
            <person name="Lee H.Y."/>
            <person name="Lee Y."/>
            <person name="Oh S."/>
            <person name="Lee J.H."/>
            <person name="Choi E."/>
            <person name="Choi E."/>
            <person name="Lee S.E."/>
            <person name="Jeon J."/>
            <person name="Kim H."/>
            <person name="Choi G."/>
            <person name="Song H."/>
            <person name="Lee J."/>
            <person name="Lee S.C."/>
            <person name="Kwon J.K."/>
            <person name="Lee H.Y."/>
            <person name="Koo N."/>
            <person name="Hong Y."/>
            <person name="Kim R.W."/>
            <person name="Kang W.H."/>
            <person name="Huh J.H."/>
            <person name="Kang B.C."/>
            <person name="Yang T.J."/>
            <person name="Lee Y.H."/>
            <person name="Bennetzen J.L."/>
            <person name="Choi D."/>
        </authorList>
    </citation>
    <scope>NUCLEOTIDE SEQUENCE [LARGE SCALE GENOMIC DNA]</scope>
    <source>
        <strain evidence="3">cv. PBC81</strain>
    </source>
</reference>
<gene>
    <name evidence="2" type="ORF">CQW23_20762</name>
</gene>
<keyword evidence="3" id="KW-1185">Reference proteome</keyword>
<name>A0A2G2W9K6_CAPBA</name>
<protein>
    <recommendedName>
        <fullName evidence="1">DUF569 domain-containing protein</fullName>
    </recommendedName>
</protein>
<dbReference type="PANTHER" id="PTHR31205">
    <property type="entry name" value="ACTIN CROSS-LINKING PROTEIN (DUF569)"/>
    <property type="match status" value="1"/>
</dbReference>
<dbReference type="EMBL" id="MLFT02000008">
    <property type="protein sequence ID" value="PHT41908.1"/>
    <property type="molecule type" value="Genomic_DNA"/>
</dbReference>
<dbReference type="Gene3D" id="2.80.10.50">
    <property type="match status" value="1"/>
</dbReference>
<reference evidence="3" key="2">
    <citation type="journal article" date="2017" name="J. Anim. Genet.">
        <title>Multiple reference genome sequences of hot pepper reveal the massive evolution of plant disease resistance genes by retroduplication.</title>
        <authorList>
            <person name="Kim S."/>
            <person name="Park J."/>
            <person name="Yeom S.-I."/>
            <person name="Kim Y.-M."/>
            <person name="Seo E."/>
            <person name="Kim K.-T."/>
            <person name="Kim M.-S."/>
            <person name="Lee J.M."/>
            <person name="Cheong K."/>
            <person name="Shin H.-S."/>
            <person name="Kim S.-B."/>
            <person name="Han K."/>
            <person name="Lee J."/>
            <person name="Park M."/>
            <person name="Lee H.-A."/>
            <person name="Lee H.-Y."/>
            <person name="Lee Y."/>
            <person name="Oh S."/>
            <person name="Lee J.H."/>
            <person name="Choi E."/>
            <person name="Choi E."/>
            <person name="Lee S.E."/>
            <person name="Jeon J."/>
            <person name="Kim H."/>
            <person name="Choi G."/>
            <person name="Song H."/>
            <person name="Lee J."/>
            <person name="Lee S.-C."/>
            <person name="Kwon J.-K."/>
            <person name="Lee H.-Y."/>
            <person name="Koo N."/>
            <person name="Hong Y."/>
            <person name="Kim R.W."/>
            <person name="Kang W.-H."/>
            <person name="Huh J.H."/>
            <person name="Kang B.-C."/>
            <person name="Yang T.-J."/>
            <person name="Lee Y.-H."/>
            <person name="Bennetzen J.L."/>
            <person name="Choi D."/>
        </authorList>
    </citation>
    <scope>NUCLEOTIDE SEQUENCE [LARGE SCALE GENOMIC DNA]</scope>
    <source>
        <strain evidence="3">cv. PBC81</strain>
    </source>
</reference>
<comment type="caution">
    <text evidence="2">The sequence shown here is derived from an EMBL/GenBank/DDBJ whole genome shotgun (WGS) entry which is preliminary data.</text>
</comment>
<evidence type="ECO:0000259" key="1">
    <source>
        <dbReference type="Pfam" id="PF04601"/>
    </source>
</evidence>
<dbReference type="PANTHER" id="PTHR31205:SF77">
    <property type="entry name" value="CROSS-LINKING PROTEIN, PUTATIVE (DUF569)-RELATED"/>
    <property type="match status" value="1"/>
</dbReference>
<sequence>MELFKWAKSVRLRNRKDKYLIAMDDKECVSQRRKGSNEDSIWNVEFVEGRKDALRLKSCYGKYLTATNTPFIPGVAGKKVIQADLPQKNYPSAEWEAVRDGFQVRLKSFWGTYLRPNGGLPPWRNSITHEAPNTTRNHEKVLWDIEVVEKRLNLHRRTMSDSIFQRLNLTFIRSNSRSMASSLVSPKTKAQHGESQEIKNIIGIARAAVNANANVNTYGYATLEWGSTRGS</sequence>
<dbReference type="CDD" id="cd23340">
    <property type="entry name" value="beta-trefoil_FSCN_ACP-like"/>
    <property type="match status" value="1"/>
</dbReference>
<feature type="domain" description="DUF569" evidence="1">
    <location>
        <begin position="1"/>
        <end position="143"/>
    </location>
</feature>
<accession>A0A2G2W9K6</accession>
<dbReference type="InterPro" id="IPR007679">
    <property type="entry name" value="DUF569"/>
</dbReference>